<dbReference type="Pfam" id="PF00881">
    <property type="entry name" value="Nitroreductase"/>
    <property type="match status" value="1"/>
</dbReference>
<evidence type="ECO:0000256" key="4">
    <source>
        <dbReference type="ARBA" id="ARBA00022643"/>
    </source>
</evidence>
<proteinExistence type="inferred from homology"/>
<protein>
    <submittedName>
        <fullName evidence="7">Nitroreductase</fullName>
    </submittedName>
</protein>
<accession>A0ABQ1EEF6</accession>
<dbReference type="RefSeq" id="WP_206871403.1">
    <property type="nucleotide sequence ID" value="NZ_BMBA01000004.1"/>
</dbReference>
<evidence type="ECO:0000256" key="5">
    <source>
        <dbReference type="ARBA" id="ARBA00023002"/>
    </source>
</evidence>
<feature type="domain" description="Nitroreductase" evidence="6">
    <location>
        <begin position="8"/>
        <end position="166"/>
    </location>
</feature>
<evidence type="ECO:0000256" key="2">
    <source>
        <dbReference type="ARBA" id="ARBA00007118"/>
    </source>
</evidence>
<evidence type="ECO:0000259" key="6">
    <source>
        <dbReference type="Pfam" id="PF00881"/>
    </source>
</evidence>
<gene>
    <name evidence="7" type="ORF">CSC2_36880</name>
</gene>
<organism evidence="7 8">
    <name type="scientific">Clostridium zeae</name>
    <dbReference type="NCBI Taxonomy" id="2759022"/>
    <lineage>
        <taxon>Bacteria</taxon>
        <taxon>Bacillati</taxon>
        <taxon>Bacillota</taxon>
        <taxon>Clostridia</taxon>
        <taxon>Eubacteriales</taxon>
        <taxon>Clostridiaceae</taxon>
        <taxon>Clostridium</taxon>
    </lineage>
</organism>
<keyword evidence="3" id="KW-0285">Flavoprotein</keyword>
<dbReference type="Proteomes" id="UP000663802">
    <property type="component" value="Unassembled WGS sequence"/>
</dbReference>
<dbReference type="PANTHER" id="PTHR43673">
    <property type="entry name" value="NAD(P)H NITROREDUCTASE YDGI-RELATED"/>
    <property type="match status" value="1"/>
</dbReference>
<comment type="caution">
    <text evidence="7">The sequence shown here is derived from an EMBL/GenBank/DDBJ whole genome shotgun (WGS) entry which is preliminary data.</text>
</comment>
<keyword evidence="8" id="KW-1185">Reference proteome</keyword>
<dbReference type="Gene3D" id="3.40.109.10">
    <property type="entry name" value="NADH Oxidase"/>
    <property type="match status" value="1"/>
</dbReference>
<name>A0ABQ1EEF6_9CLOT</name>
<dbReference type="SUPFAM" id="SSF55469">
    <property type="entry name" value="FMN-dependent nitroreductase-like"/>
    <property type="match status" value="1"/>
</dbReference>
<sequence>MNETINSIKNRRSTRVFLPEQIKEEELQIIIDAGLSAPSAHNQQTWHFAVIQNKEILDQLSNAAKEVGKNVDDAFIQQLANNEKFHAFYNAPTVVIISGDKNGFMPEVDCAAATQNMHIAAESLGLGSCWVGYISYLLGSEKGEDYKKQLGIPATHQPYYATAIGYKKSSRSNAPTKRENTVSYIK</sequence>
<dbReference type="InterPro" id="IPR000415">
    <property type="entry name" value="Nitroreductase-like"/>
</dbReference>
<evidence type="ECO:0000313" key="7">
    <source>
        <dbReference type="EMBL" id="GFZ33162.1"/>
    </source>
</evidence>
<comment type="similarity">
    <text evidence="2">Belongs to the nitroreductase family.</text>
</comment>
<dbReference type="InterPro" id="IPR029479">
    <property type="entry name" value="Nitroreductase"/>
</dbReference>
<comment type="cofactor">
    <cofactor evidence="1">
        <name>FMN</name>
        <dbReference type="ChEBI" id="CHEBI:58210"/>
    </cofactor>
</comment>
<dbReference type="EMBL" id="BMBA01000004">
    <property type="protein sequence ID" value="GFZ33162.1"/>
    <property type="molecule type" value="Genomic_DNA"/>
</dbReference>
<evidence type="ECO:0000256" key="1">
    <source>
        <dbReference type="ARBA" id="ARBA00001917"/>
    </source>
</evidence>
<dbReference type="PANTHER" id="PTHR43673:SF2">
    <property type="entry name" value="NITROREDUCTASE"/>
    <property type="match status" value="1"/>
</dbReference>
<keyword evidence="4" id="KW-0288">FMN</keyword>
<evidence type="ECO:0000313" key="8">
    <source>
        <dbReference type="Proteomes" id="UP000663802"/>
    </source>
</evidence>
<evidence type="ECO:0000256" key="3">
    <source>
        <dbReference type="ARBA" id="ARBA00022630"/>
    </source>
</evidence>
<keyword evidence="5" id="KW-0560">Oxidoreductase</keyword>
<reference evidence="7 8" key="1">
    <citation type="journal article" date="2021" name="Int. J. Syst. Evol. Microbiol.">
        <title>Clostridium zeae sp. nov., isolated from corn silage.</title>
        <authorList>
            <person name="Kobayashi H."/>
            <person name="Tanizawa Y."/>
            <person name="Yagura M."/>
            <person name="Sakamoto M."/>
            <person name="Ohkuma M."/>
            <person name="Tohno M."/>
        </authorList>
    </citation>
    <scope>NUCLEOTIDE SEQUENCE [LARGE SCALE GENOMIC DNA]</scope>
    <source>
        <strain evidence="7 8">CSC2</strain>
    </source>
</reference>